<dbReference type="Pfam" id="PF02469">
    <property type="entry name" value="Fasciclin"/>
    <property type="match status" value="2"/>
</dbReference>
<dbReference type="InterPro" id="IPR036378">
    <property type="entry name" value="FAS1_dom_sf"/>
</dbReference>
<dbReference type="InterPro" id="IPR000782">
    <property type="entry name" value="FAS1_domain"/>
</dbReference>
<keyword evidence="1" id="KW-0732">Signal</keyword>
<feature type="signal peptide" evidence="1">
    <location>
        <begin position="1"/>
        <end position="17"/>
    </location>
</feature>
<reference evidence="3 4" key="1">
    <citation type="submission" date="2019-04" db="EMBL/GenBank/DDBJ databases">
        <title>Friends and foes A comparative genomics study of 23 Aspergillus species from section Flavi.</title>
        <authorList>
            <consortium name="DOE Joint Genome Institute"/>
            <person name="Kjaerbolling I."/>
            <person name="Vesth T."/>
            <person name="Frisvad J.C."/>
            <person name="Nybo J.L."/>
            <person name="Theobald S."/>
            <person name="Kildgaard S."/>
            <person name="Isbrandt T."/>
            <person name="Kuo A."/>
            <person name="Sato A."/>
            <person name="Lyhne E.K."/>
            <person name="Kogle M.E."/>
            <person name="Wiebenga A."/>
            <person name="Kun R.S."/>
            <person name="Lubbers R.J."/>
            <person name="Makela M.R."/>
            <person name="Barry K."/>
            <person name="Chovatia M."/>
            <person name="Clum A."/>
            <person name="Daum C."/>
            <person name="Haridas S."/>
            <person name="He G."/>
            <person name="LaButti K."/>
            <person name="Lipzen A."/>
            <person name="Mondo S."/>
            <person name="Riley R."/>
            <person name="Salamov A."/>
            <person name="Simmons B.A."/>
            <person name="Magnuson J.K."/>
            <person name="Henrissat B."/>
            <person name="Mortensen U.H."/>
            <person name="Larsen T.O."/>
            <person name="Devries R.P."/>
            <person name="Grigoriev I.V."/>
            <person name="Machida M."/>
            <person name="Baker S.E."/>
            <person name="Andersen M.R."/>
        </authorList>
    </citation>
    <scope>NUCLEOTIDE SEQUENCE [LARGE SCALE GENOMIC DNA]</scope>
    <source>
        <strain evidence="3 4">CBS 117626</strain>
    </source>
</reference>
<dbReference type="PROSITE" id="PS50213">
    <property type="entry name" value="FAS1"/>
    <property type="match status" value="2"/>
</dbReference>
<dbReference type="Gene3D" id="2.30.180.10">
    <property type="entry name" value="FAS1 domain"/>
    <property type="match status" value="2"/>
</dbReference>
<protein>
    <submittedName>
        <fullName evidence="3">FAS1 domain-containing protein</fullName>
    </submittedName>
</protein>
<dbReference type="InterPro" id="IPR050904">
    <property type="entry name" value="Adhesion/Biosynth-related"/>
</dbReference>
<accession>A0A5N6UZ79</accession>
<evidence type="ECO:0000256" key="1">
    <source>
        <dbReference type="SAM" id="SignalP"/>
    </source>
</evidence>
<proteinExistence type="predicted"/>
<gene>
    <name evidence="3" type="ORF">BDV40DRAFT_124326</name>
</gene>
<keyword evidence="4" id="KW-1185">Reference proteome</keyword>
<dbReference type="PANTHER" id="PTHR10900:SF125">
    <property type="entry name" value="FAS1 DOMAIN-CONTAINING PROTEIN YLR001C"/>
    <property type="match status" value="1"/>
</dbReference>
<sequence length="478" mass="53596">MKVHLWSVAVTATLSSALFIPTSQQALNDLDLNNIDVKDKAALDDYLVQLSLLDAASEIQDGDLDDTLTSIFDTVDAEDYDCDYLDDDDYGDTEYLPEDIAELPPFSQLHPPHHPPSDKTIYDLITESKYTTILAKLIKEDEELIHLLNSTEANHTFFAPTDDAFKKIPHHEDHKPPKELIRAVIKYHLVPGLWDARTVFHSHTLPTELESPALGDKLPQRLSVRAGWRGLKLNFYSRVVASDIKLTISQPGKNGLIHGISSVLIPPPTTKTLLDLVPTKFSTFDLALIKTNLTIPENKDKDTKKGHTIFAPSNTAFSKLGLKINAFLFSPYGQKYLLALLKYHIVPDRTLYSDVIYTEKGEIQPFGVKGFTHLDLPTLLGDRRLSVDVARFGPYASLKVNGFQRVAVADALGRDGNVHIVDEVLVPPKKVVEGAAERDEWNEELTVEDLKERLAGWVEDDHDNYDEGMKLWTHGFDL</sequence>
<dbReference type="OrthoDB" id="7700931at2759"/>
<name>A0A5N6UZ79_ASPTM</name>
<dbReference type="FunFam" id="2.30.180.10:FF:000042">
    <property type="entry name" value="Fasciclin domain family"/>
    <property type="match status" value="1"/>
</dbReference>
<dbReference type="PANTHER" id="PTHR10900">
    <property type="entry name" value="PERIOSTIN-RELATED"/>
    <property type="match status" value="1"/>
</dbReference>
<evidence type="ECO:0000313" key="4">
    <source>
        <dbReference type="Proteomes" id="UP000326950"/>
    </source>
</evidence>
<dbReference type="SUPFAM" id="SSF82153">
    <property type="entry name" value="FAS1 domain"/>
    <property type="match status" value="2"/>
</dbReference>
<feature type="domain" description="FAS1" evidence="2">
    <location>
        <begin position="118"/>
        <end position="264"/>
    </location>
</feature>
<feature type="domain" description="FAS1" evidence="2">
    <location>
        <begin position="257"/>
        <end position="425"/>
    </location>
</feature>
<feature type="chain" id="PRO_5024914702" evidence="1">
    <location>
        <begin position="18"/>
        <end position="478"/>
    </location>
</feature>
<dbReference type="Proteomes" id="UP000326950">
    <property type="component" value="Unassembled WGS sequence"/>
</dbReference>
<evidence type="ECO:0000259" key="2">
    <source>
        <dbReference type="PROSITE" id="PS50213"/>
    </source>
</evidence>
<dbReference type="SMART" id="SM00554">
    <property type="entry name" value="FAS1"/>
    <property type="match status" value="2"/>
</dbReference>
<organism evidence="3 4">
    <name type="scientific">Aspergillus tamarii</name>
    <dbReference type="NCBI Taxonomy" id="41984"/>
    <lineage>
        <taxon>Eukaryota</taxon>
        <taxon>Fungi</taxon>
        <taxon>Dikarya</taxon>
        <taxon>Ascomycota</taxon>
        <taxon>Pezizomycotina</taxon>
        <taxon>Eurotiomycetes</taxon>
        <taxon>Eurotiomycetidae</taxon>
        <taxon>Eurotiales</taxon>
        <taxon>Aspergillaceae</taxon>
        <taxon>Aspergillus</taxon>
        <taxon>Aspergillus subgen. Circumdati</taxon>
    </lineage>
</organism>
<evidence type="ECO:0000313" key="3">
    <source>
        <dbReference type="EMBL" id="KAE8163966.1"/>
    </source>
</evidence>
<dbReference type="AlphaFoldDB" id="A0A5N6UZ79"/>
<dbReference type="EMBL" id="ML738612">
    <property type="protein sequence ID" value="KAE8163966.1"/>
    <property type="molecule type" value="Genomic_DNA"/>
</dbReference>